<keyword evidence="4 9" id="KW-1003">Cell membrane</keyword>
<keyword evidence="5 9" id="KW-0997">Cell inner membrane</keyword>
<evidence type="ECO:0000256" key="5">
    <source>
        <dbReference type="ARBA" id="ARBA00022519"/>
    </source>
</evidence>
<evidence type="ECO:0000259" key="11">
    <source>
        <dbReference type="Pfam" id="PF26002"/>
    </source>
</evidence>
<evidence type="ECO:0000256" key="4">
    <source>
        <dbReference type="ARBA" id="ARBA00022475"/>
    </source>
</evidence>
<dbReference type="RefSeq" id="WP_282587731.1">
    <property type="nucleotide sequence ID" value="NZ_JAMOIM010000025.1"/>
</dbReference>
<proteinExistence type="inferred from homology"/>
<name>A0AA41Z8L6_9HYPH</name>
<organism evidence="12 13">
    <name type="scientific">Lichenifustis flavocetrariae</name>
    <dbReference type="NCBI Taxonomy" id="2949735"/>
    <lineage>
        <taxon>Bacteria</taxon>
        <taxon>Pseudomonadati</taxon>
        <taxon>Pseudomonadota</taxon>
        <taxon>Alphaproteobacteria</taxon>
        <taxon>Hyphomicrobiales</taxon>
        <taxon>Lichenihabitantaceae</taxon>
        <taxon>Lichenifustis</taxon>
    </lineage>
</organism>
<accession>A0AA41Z8L6</accession>
<evidence type="ECO:0000256" key="10">
    <source>
        <dbReference type="SAM" id="MobiDB-lite"/>
    </source>
</evidence>
<dbReference type="EMBL" id="JAMOIM010000025">
    <property type="protein sequence ID" value="MCW6511352.1"/>
    <property type="molecule type" value="Genomic_DNA"/>
</dbReference>
<evidence type="ECO:0000256" key="6">
    <source>
        <dbReference type="ARBA" id="ARBA00022692"/>
    </source>
</evidence>
<reference evidence="12" key="1">
    <citation type="submission" date="2022-05" db="EMBL/GenBank/DDBJ databases">
        <authorList>
            <person name="Pankratov T."/>
        </authorList>
    </citation>
    <scope>NUCLEOTIDE SEQUENCE</scope>
    <source>
        <strain evidence="12">BP6-180914</strain>
    </source>
</reference>
<keyword evidence="8" id="KW-0472">Membrane</keyword>
<dbReference type="InterPro" id="IPR058982">
    <property type="entry name" value="Beta-barrel_AprE"/>
</dbReference>
<keyword evidence="13" id="KW-1185">Reference proteome</keyword>
<comment type="subcellular location">
    <subcellularLocation>
        <location evidence="1 9">Cell inner membrane</location>
        <topology evidence="1 9">Single-pass membrane protein</topology>
    </subcellularLocation>
</comment>
<keyword evidence="6" id="KW-0812">Transmembrane</keyword>
<evidence type="ECO:0000256" key="1">
    <source>
        <dbReference type="ARBA" id="ARBA00004377"/>
    </source>
</evidence>
<comment type="caution">
    <text evidence="12">The sequence shown here is derived from an EMBL/GenBank/DDBJ whole genome shotgun (WGS) entry which is preliminary data.</text>
</comment>
<evidence type="ECO:0000256" key="3">
    <source>
        <dbReference type="ARBA" id="ARBA00022448"/>
    </source>
</evidence>
<dbReference type="PANTHER" id="PTHR30386:SF27">
    <property type="entry name" value="MEMBRANE FUSION PROTEIN (MFP) FAMILY PROTEIN"/>
    <property type="match status" value="1"/>
</dbReference>
<evidence type="ECO:0000256" key="9">
    <source>
        <dbReference type="RuleBase" id="RU365093"/>
    </source>
</evidence>
<dbReference type="Gene3D" id="2.40.50.100">
    <property type="match status" value="1"/>
</dbReference>
<evidence type="ECO:0000256" key="2">
    <source>
        <dbReference type="ARBA" id="ARBA00009477"/>
    </source>
</evidence>
<dbReference type="PRINTS" id="PR01490">
    <property type="entry name" value="RTXTOXIND"/>
</dbReference>
<dbReference type="AlphaFoldDB" id="A0AA41Z8L6"/>
<dbReference type="PANTHER" id="PTHR30386">
    <property type="entry name" value="MEMBRANE FUSION SUBUNIT OF EMRAB-TOLC MULTIDRUG EFFLUX PUMP"/>
    <property type="match status" value="1"/>
</dbReference>
<dbReference type="Proteomes" id="UP001165667">
    <property type="component" value="Unassembled WGS sequence"/>
</dbReference>
<keyword evidence="7" id="KW-1133">Transmembrane helix</keyword>
<evidence type="ECO:0000256" key="7">
    <source>
        <dbReference type="ARBA" id="ARBA00022989"/>
    </source>
</evidence>
<feature type="region of interest" description="Disordered" evidence="10">
    <location>
        <begin position="1"/>
        <end position="24"/>
    </location>
</feature>
<dbReference type="GO" id="GO:0005886">
    <property type="term" value="C:plasma membrane"/>
    <property type="evidence" value="ECO:0007669"/>
    <property type="project" value="UniProtKB-SubCell"/>
</dbReference>
<dbReference type="GO" id="GO:0015031">
    <property type="term" value="P:protein transport"/>
    <property type="evidence" value="ECO:0007669"/>
    <property type="project" value="InterPro"/>
</dbReference>
<feature type="domain" description="AprE-like beta-barrel" evidence="11">
    <location>
        <begin position="380"/>
        <end position="477"/>
    </location>
</feature>
<evidence type="ECO:0000313" key="13">
    <source>
        <dbReference type="Proteomes" id="UP001165667"/>
    </source>
</evidence>
<gene>
    <name evidence="12" type="ORF">M8523_25550</name>
</gene>
<dbReference type="Pfam" id="PF26002">
    <property type="entry name" value="Beta-barrel_AprE"/>
    <property type="match status" value="1"/>
</dbReference>
<keyword evidence="3 9" id="KW-0813">Transport</keyword>
<evidence type="ECO:0000313" key="12">
    <source>
        <dbReference type="EMBL" id="MCW6511352.1"/>
    </source>
</evidence>
<dbReference type="Gene3D" id="2.40.30.170">
    <property type="match status" value="1"/>
</dbReference>
<sequence>MTDASRREGPSPSTSQEAPGGRGFRRRLSVRFRPSLGEGQVGLLAFPKSVYARIAGQIAISKEHLAPPLRDLDEIFAQSPPAFVRYTPYLIMGAMAAIITVASLVKIDIIVTAGGKLMADAPTIVLQPLQLAVIRSLKVKAGDAVHKGDELATLDATLTQADQSALNSQRDGLKAEIDRLEAELAGTPLSYAGAGPDAILQLTLYQQRQSQYAARLRAFDEDIARLKETITKVQSNDASLAQQLAIYKQLEDMHAKLYSRQIEAKTTFLDASLIRMRTERDKRDNESRLSEQQHNLLARDADRQVFVDQWRSQLMDDLVKARKEAKSVEESLVKADHLNGMVVLRAPEDGIVLEVAKRSVGSVLQAAEPLITIVSTSAPLIADVSINSADVGYVKPGDSVVLKIDAFPFQRDGVLEGRLRAIGEDSTPPGGSVAGNNQALGGMMHRSQIELTRTTLKGGPKDAHLIPGMTLTAEIKAGTRSVISYFLNPITRGFDESIREP</sequence>
<comment type="similarity">
    <text evidence="2 9">Belongs to the membrane fusion protein (MFP) (TC 8.A.1) family.</text>
</comment>
<protein>
    <recommendedName>
        <fullName evidence="9">Membrane fusion protein (MFP) family protein</fullName>
    </recommendedName>
</protein>
<evidence type="ECO:0000256" key="8">
    <source>
        <dbReference type="ARBA" id="ARBA00023136"/>
    </source>
</evidence>
<dbReference type="InterPro" id="IPR010129">
    <property type="entry name" value="T1SS_HlyD"/>
</dbReference>
<dbReference type="NCBIfam" id="TIGR01843">
    <property type="entry name" value="type_I_hlyD"/>
    <property type="match status" value="1"/>
</dbReference>
<dbReference type="InterPro" id="IPR050739">
    <property type="entry name" value="MFP"/>
</dbReference>